<sequence length="106" mass="11876">MTGDKSLSYSQKLSNKEKHLLSFLDGTDTSQLLTLSKESQTRKYGELATMNEDQLCYEICRYLNLGDPQIQQEGLMRSSGGWNNHSLSNVAPIGNDSELSNYVPNQ</sequence>
<dbReference type="AlphaFoldDB" id="A0A7S3FVN0"/>
<reference evidence="1" key="1">
    <citation type="submission" date="2021-01" db="EMBL/GenBank/DDBJ databases">
        <authorList>
            <person name="Corre E."/>
            <person name="Pelletier E."/>
            <person name="Niang G."/>
            <person name="Scheremetjew M."/>
            <person name="Finn R."/>
            <person name="Kale V."/>
            <person name="Holt S."/>
            <person name="Cochrane G."/>
            <person name="Meng A."/>
            <person name="Brown T."/>
            <person name="Cohen L."/>
        </authorList>
    </citation>
    <scope>NUCLEOTIDE SEQUENCE</scope>
    <source>
        <strain evidence="1">Ras09</strain>
    </source>
</reference>
<organism evidence="1">
    <name type="scientific">Strombidium rassoulzadegani</name>
    <dbReference type="NCBI Taxonomy" id="1082188"/>
    <lineage>
        <taxon>Eukaryota</taxon>
        <taxon>Sar</taxon>
        <taxon>Alveolata</taxon>
        <taxon>Ciliophora</taxon>
        <taxon>Intramacronucleata</taxon>
        <taxon>Spirotrichea</taxon>
        <taxon>Oligotrichia</taxon>
        <taxon>Strombidiidae</taxon>
        <taxon>Strombidium</taxon>
    </lineage>
</organism>
<proteinExistence type="predicted"/>
<accession>A0A7S3FVN0</accession>
<gene>
    <name evidence="1" type="ORF">SRAS04492_LOCUS5912</name>
</gene>
<dbReference type="EMBL" id="HBIA01011652">
    <property type="protein sequence ID" value="CAE0234110.1"/>
    <property type="molecule type" value="Transcribed_RNA"/>
</dbReference>
<evidence type="ECO:0000313" key="1">
    <source>
        <dbReference type="EMBL" id="CAE0234110.1"/>
    </source>
</evidence>
<protein>
    <submittedName>
        <fullName evidence="1">Uncharacterized protein</fullName>
    </submittedName>
</protein>
<name>A0A7S3FVN0_9SPIT</name>